<accession>B5XWD3</accession>
<protein>
    <submittedName>
        <fullName evidence="2">Uncharacterized protein</fullName>
    </submittedName>
</protein>
<dbReference type="Proteomes" id="UP000001734">
    <property type="component" value="Chromosome"/>
</dbReference>
<dbReference type="AlphaFoldDB" id="B5XWD3"/>
<evidence type="ECO:0000313" key="3">
    <source>
        <dbReference type="Proteomes" id="UP000001734"/>
    </source>
</evidence>
<proteinExistence type="predicted"/>
<evidence type="ECO:0000313" key="2">
    <source>
        <dbReference type="EMBL" id="ACI10279.1"/>
    </source>
</evidence>
<sequence>MTEESPPKHQQQAAAKPAENTLLTLQALEIPSTEFKRIS</sequence>
<reference evidence="2 3" key="1">
    <citation type="journal article" date="2008" name="PLoS Genet.">
        <title>Complete genome sequence of the N2-fixing broad host range endophyte Klebsiella pneumoniae 342 and virulence predictions verified in mice.</title>
        <authorList>
            <person name="Fouts D.E."/>
            <person name="Tyler H.L."/>
            <person name="DeBoy R.T."/>
            <person name="Daugherty S."/>
            <person name="Ren Q."/>
            <person name="Badger J.H."/>
            <person name="Durkin A.S."/>
            <person name="Huot H."/>
            <person name="Shrivastava S."/>
            <person name="Kothari S."/>
            <person name="Dodson R.J."/>
            <person name="Mohamoud Y."/>
            <person name="Khouri H."/>
            <person name="Roesch L.F."/>
            <person name="Krogfelt K.A."/>
            <person name="Struve C."/>
            <person name="Triplett E.W."/>
            <person name="Methe B.A."/>
        </authorList>
    </citation>
    <scope>NUCLEOTIDE SEQUENCE [LARGE SCALE GENOMIC DNA]</scope>
    <source>
        <strain evidence="2 3">342</strain>
    </source>
</reference>
<gene>
    <name evidence="2" type="ordered locus">KPK_2262</name>
</gene>
<dbReference type="BioCyc" id="KPNE507522:GI0B-2255-MONOMER"/>
<feature type="region of interest" description="Disordered" evidence="1">
    <location>
        <begin position="1"/>
        <end position="20"/>
    </location>
</feature>
<evidence type="ECO:0000256" key="1">
    <source>
        <dbReference type="SAM" id="MobiDB-lite"/>
    </source>
</evidence>
<organism evidence="2 3">
    <name type="scientific">Klebsiella variicola (strain 342)</name>
    <name type="common">Klebsiella pneumoniae</name>
    <dbReference type="NCBI Taxonomy" id="507522"/>
    <lineage>
        <taxon>Bacteria</taxon>
        <taxon>Pseudomonadati</taxon>
        <taxon>Pseudomonadota</taxon>
        <taxon>Gammaproteobacteria</taxon>
        <taxon>Enterobacterales</taxon>
        <taxon>Enterobacteriaceae</taxon>
        <taxon>Klebsiella/Raoultella group</taxon>
        <taxon>Klebsiella</taxon>
        <taxon>Klebsiella pneumoniae complex</taxon>
    </lineage>
</organism>
<dbReference type="EMBL" id="CP000964">
    <property type="protein sequence ID" value="ACI10279.1"/>
    <property type="molecule type" value="Genomic_DNA"/>
</dbReference>
<feature type="compositionally biased region" description="Low complexity" evidence="1">
    <location>
        <begin position="8"/>
        <end position="18"/>
    </location>
</feature>
<dbReference type="KEGG" id="kpe:KPK_2262"/>
<name>B5XWD3_KLEV3</name>
<dbReference type="HOGENOM" id="CLU_3311305_0_0_6"/>